<protein>
    <submittedName>
        <fullName evidence="3">Barstar family protein</fullName>
    </submittedName>
</protein>
<dbReference type="Pfam" id="PF01337">
    <property type="entry name" value="Barstar"/>
    <property type="match status" value="1"/>
</dbReference>
<dbReference type="Proteomes" id="UP000634134">
    <property type="component" value="Unassembled WGS sequence"/>
</dbReference>
<comment type="caution">
    <text evidence="3">The sequence shown here is derived from an EMBL/GenBank/DDBJ whole genome shotgun (WGS) entry which is preliminary data.</text>
</comment>
<dbReference type="InterPro" id="IPR000468">
    <property type="entry name" value="Barstar"/>
</dbReference>
<keyword evidence="4" id="KW-1185">Reference proteome</keyword>
<dbReference type="RefSeq" id="WP_194119181.1">
    <property type="nucleotide sequence ID" value="NZ_JACYGY010000001.1"/>
</dbReference>
<reference evidence="4" key="1">
    <citation type="submission" date="2023-07" db="EMBL/GenBank/DDBJ databases">
        <title>Dyadobacter sp. nov 'subterranea' isolated from contaminted grondwater.</title>
        <authorList>
            <person name="Szabo I."/>
            <person name="Al-Omari J."/>
            <person name="Szerdahelyi S.G."/>
            <person name="Rado J."/>
        </authorList>
    </citation>
    <scope>NUCLEOTIDE SEQUENCE [LARGE SCALE GENOMIC DNA]</scope>
    <source>
        <strain evidence="4">UP-52</strain>
    </source>
</reference>
<accession>A0ABR9W9F7</accession>
<proteinExistence type="inferred from homology"/>
<sequence length="132" mass="15259">MNNNTITINAANFSDLAGFYEEMNRLFMKDVDWKIGHSLDALNDILYGGFGVYNPGEKVIVLWENFSKSKKDLGLEETMKLYKMKIDKGYPYNVNLFQEKLTELKNGEGPVLCDIIVEIFRDHKNIDLRLTD</sequence>
<gene>
    <name evidence="3" type="ORF">IEE83_03195</name>
</gene>
<feature type="domain" description="Barstar (barnase inhibitor)" evidence="2">
    <location>
        <begin position="5"/>
        <end position="74"/>
    </location>
</feature>
<name>A0ABR9W9F7_9BACT</name>
<organism evidence="3 4">
    <name type="scientific">Dyadobacter subterraneus</name>
    <dbReference type="NCBI Taxonomy" id="2773304"/>
    <lineage>
        <taxon>Bacteria</taxon>
        <taxon>Pseudomonadati</taxon>
        <taxon>Bacteroidota</taxon>
        <taxon>Cytophagia</taxon>
        <taxon>Cytophagales</taxon>
        <taxon>Spirosomataceae</taxon>
        <taxon>Dyadobacter</taxon>
    </lineage>
</organism>
<evidence type="ECO:0000256" key="1">
    <source>
        <dbReference type="ARBA" id="ARBA00006845"/>
    </source>
</evidence>
<evidence type="ECO:0000259" key="2">
    <source>
        <dbReference type="Pfam" id="PF01337"/>
    </source>
</evidence>
<dbReference type="SUPFAM" id="SSF52038">
    <property type="entry name" value="Barstar-related"/>
    <property type="match status" value="1"/>
</dbReference>
<evidence type="ECO:0000313" key="3">
    <source>
        <dbReference type="EMBL" id="MBE9460879.1"/>
    </source>
</evidence>
<evidence type="ECO:0000313" key="4">
    <source>
        <dbReference type="Proteomes" id="UP000634134"/>
    </source>
</evidence>
<dbReference type="InterPro" id="IPR035905">
    <property type="entry name" value="Barstar-like_sf"/>
</dbReference>
<dbReference type="EMBL" id="JACYGY010000001">
    <property type="protein sequence ID" value="MBE9460879.1"/>
    <property type="molecule type" value="Genomic_DNA"/>
</dbReference>
<dbReference type="Gene3D" id="3.30.370.10">
    <property type="entry name" value="Barstar-like"/>
    <property type="match status" value="1"/>
</dbReference>
<comment type="similarity">
    <text evidence="1">Belongs to the barstar family.</text>
</comment>